<comment type="caution">
    <text evidence="2">The sequence shown here is derived from an EMBL/GenBank/DDBJ whole genome shotgun (WGS) entry which is preliminary data.</text>
</comment>
<organism evidence="2 3">
    <name type="scientific">Microlunatus endophyticus</name>
    <dbReference type="NCBI Taxonomy" id="1716077"/>
    <lineage>
        <taxon>Bacteria</taxon>
        <taxon>Bacillati</taxon>
        <taxon>Actinomycetota</taxon>
        <taxon>Actinomycetes</taxon>
        <taxon>Propionibacteriales</taxon>
        <taxon>Propionibacteriaceae</taxon>
        <taxon>Microlunatus</taxon>
    </lineage>
</organism>
<dbReference type="Proteomes" id="UP000613840">
    <property type="component" value="Unassembled WGS sequence"/>
</dbReference>
<evidence type="ECO:0000313" key="3">
    <source>
        <dbReference type="Proteomes" id="UP000613840"/>
    </source>
</evidence>
<keyword evidence="1" id="KW-1133">Transmembrane helix</keyword>
<evidence type="ECO:0000313" key="2">
    <source>
        <dbReference type="EMBL" id="GGL47509.1"/>
    </source>
</evidence>
<dbReference type="AlphaFoldDB" id="A0A917W0U8"/>
<dbReference type="RefSeq" id="WP_188893284.1">
    <property type="nucleotide sequence ID" value="NZ_BMMZ01000001.1"/>
</dbReference>
<protein>
    <recommendedName>
        <fullName evidence="4">Phospholipase_D-nuclease N-terminal</fullName>
    </recommendedName>
</protein>
<feature type="transmembrane region" description="Helical" evidence="1">
    <location>
        <begin position="16"/>
        <end position="36"/>
    </location>
</feature>
<keyword evidence="3" id="KW-1185">Reference proteome</keyword>
<name>A0A917W0U8_9ACTN</name>
<accession>A0A917W0U8</accession>
<keyword evidence="1" id="KW-0812">Transmembrane</keyword>
<evidence type="ECO:0008006" key="4">
    <source>
        <dbReference type="Google" id="ProtNLM"/>
    </source>
</evidence>
<feature type="transmembrane region" description="Helical" evidence="1">
    <location>
        <begin position="48"/>
        <end position="70"/>
    </location>
</feature>
<evidence type="ECO:0000256" key="1">
    <source>
        <dbReference type="SAM" id="Phobius"/>
    </source>
</evidence>
<reference evidence="2" key="1">
    <citation type="journal article" date="2014" name="Int. J. Syst. Evol. Microbiol.">
        <title>Complete genome sequence of Corynebacterium casei LMG S-19264T (=DSM 44701T), isolated from a smear-ripened cheese.</title>
        <authorList>
            <consortium name="US DOE Joint Genome Institute (JGI-PGF)"/>
            <person name="Walter F."/>
            <person name="Albersmeier A."/>
            <person name="Kalinowski J."/>
            <person name="Ruckert C."/>
        </authorList>
    </citation>
    <scope>NUCLEOTIDE SEQUENCE</scope>
    <source>
        <strain evidence="2">CGMCC 4.7306</strain>
    </source>
</reference>
<dbReference type="EMBL" id="BMMZ01000001">
    <property type="protein sequence ID" value="GGL47509.1"/>
    <property type="molecule type" value="Genomic_DNA"/>
</dbReference>
<sequence>MAAKRKVDLGPRTKKILIAVGAGETVLKIIALIDLIRRPKDSVRGSKIGWATAIATINSAGAVPIGYFLFGRKSS</sequence>
<reference evidence="2" key="2">
    <citation type="submission" date="2020-09" db="EMBL/GenBank/DDBJ databases">
        <authorList>
            <person name="Sun Q."/>
            <person name="Zhou Y."/>
        </authorList>
    </citation>
    <scope>NUCLEOTIDE SEQUENCE</scope>
    <source>
        <strain evidence="2">CGMCC 4.7306</strain>
    </source>
</reference>
<keyword evidence="1" id="KW-0472">Membrane</keyword>
<proteinExistence type="predicted"/>
<gene>
    <name evidence="2" type="ORF">GCM10011575_01700</name>
</gene>